<keyword evidence="3" id="KW-1185">Reference proteome</keyword>
<dbReference type="Proteomes" id="UP001060919">
    <property type="component" value="Chromosome"/>
</dbReference>
<name>A0A915YBG6_9BACT</name>
<accession>A0A915YBG6</accession>
<dbReference type="SUPFAM" id="SSF53474">
    <property type="entry name" value="alpha/beta-Hydrolases"/>
    <property type="match status" value="1"/>
</dbReference>
<organism evidence="2 3">
    <name type="scientific">Aureispira anguillae</name>
    <dbReference type="NCBI Taxonomy" id="2864201"/>
    <lineage>
        <taxon>Bacteria</taxon>
        <taxon>Pseudomonadati</taxon>
        <taxon>Bacteroidota</taxon>
        <taxon>Saprospiria</taxon>
        <taxon>Saprospirales</taxon>
        <taxon>Saprospiraceae</taxon>
        <taxon>Aureispira</taxon>
    </lineage>
</organism>
<dbReference type="KEGG" id="aup:AsAng_0006990"/>
<evidence type="ECO:0000259" key="1">
    <source>
        <dbReference type="Pfam" id="PF12146"/>
    </source>
</evidence>
<dbReference type="InterPro" id="IPR022742">
    <property type="entry name" value="Hydrolase_4"/>
</dbReference>
<feature type="domain" description="Serine aminopeptidase S33" evidence="1">
    <location>
        <begin position="29"/>
        <end position="142"/>
    </location>
</feature>
<evidence type="ECO:0000313" key="3">
    <source>
        <dbReference type="Proteomes" id="UP001060919"/>
    </source>
</evidence>
<dbReference type="PIRSF" id="PIRSF037442">
    <property type="entry name" value="UCP037442_abhydr"/>
    <property type="match status" value="1"/>
</dbReference>
<dbReference type="InterPro" id="IPR029058">
    <property type="entry name" value="AB_hydrolase_fold"/>
</dbReference>
<dbReference type="RefSeq" id="WP_264791337.1">
    <property type="nucleotide sequence ID" value="NZ_AP026867.1"/>
</dbReference>
<dbReference type="GO" id="GO:0016787">
    <property type="term" value="F:hydrolase activity"/>
    <property type="evidence" value="ECO:0007669"/>
    <property type="project" value="UniProtKB-KW"/>
</dbReference>
<evidence type="ECO:0000313" key="2">
    <source>
        <dbReference type="EMBL" id="BDS09994.1"/>
    </source>
</evidence>
<gene>
    <name evidence="2" type="ORF">AsAng_0006990</name>
</gene>
<protein>
    <submittedName>
        <fullName evidence="2">Alpha/beta hydrolase</fullName>
    </submittedName>
</protein>
<keyword evidence="2" id="KW-0378">Hydrolase</keyword>
<dbReference type="Gene3D" id="3.40.50.1820">
    <property type="entry name" value="alpha/beta hydrolase"/>
    <property type="match status" value="1"/>
</dbReference>
<dbReference type="InterPro" id="IPR017208">
    <property type="entry name" value="UCP037442_abhydr"/>
</dbReference>
<dbReference type="AlphaFoldDB" id="A0A915YBG6"/>
<dbReference type="PANTHER" id="PTHR11614">
    <property type="entry name" value="PHOSPHOLIPASE-RELATED"/>
    <property type="match status" value="1"/>
</dbReference>
<dbReference type="InterPro" id="IPR051044">
    <property type="entry name" value="MAG_DAG_Lipase"/>
</dbReference>
<dbReference type="Pfam" id="PF12146">
    <property type="entry name" value="Hydrolase_4"/>
    <property type="match status" value="1"/>
</dbReference>
<sequence>MIDTVAHSIHTETGKSLGVTAYATSDVPLKAVLVLCPAMGVKQSFYKDFARFMAAKGLATYTFDYNGIGASSKGAIKDCTTDLKEWASDIERVGEYAKKEHKNLPLFAVTHSVGGQLLGLSASAGNWDAIVTVASQSCYWKYWSGIHRLRMWFFFHALLPGLAKVVGYFPAKRLGLFENLPKGSALQWSKWAKQPLYMRGEFPKAHFQAITCPIHAYSFSDDEEFAPKSAVDWLHQQFNKATVQRFHIAPKEVNLNKIGHFSFFRASMKPIFWDRVYSFFEKESNKRLIKL</sequence>
<reference evidence="2" key="1">
    <citation type="submission" date="2022-09" db="EMBL/GenBank/DDBJ databases">
        <title>Aureispira anguillicida sp. nov., isolated from Leptocephalus of Japanese eel Anguilla japonica.</title>
        <authorList>
            <person name="Yuasa K."/>
            <person name="Mekata T."/>
            <person name="Ikunari K."/>
        </authorList>
    </citation>
    <scope>NUCLEOTIDE SEQUENCE</scope>
    <source>
        <strain evidence="2">EL160426</strain>
    </source>
</reference>
<proteinExistence type="predicted"/>
<dbReference type="EMBL" id="AP026867">
    <property type="protein sequence ID" value="BDS09994.1"/>
    <property type="molecule type" value="Genomic_DNA"/>
</dbReference>